<evidence type="ECO:0000256" key="1">
    <source>
        <dbReference type="ARBA" id="ARBA00022723"/>
    </source>
</evidence>
<comment type="caution">
    <text evidence="7">The sequence shown here is derived from an EMBL/GenBank/DDBJ whole genome shotgun (WGS) entry which is preliminary data.</text>
</comment>
<evidence type="ECO:0000256" key="4">
    <source>
        <dbReference type="PROSITE-ProRule" id="PRU00723"/>
    </source>
</evidence>
<dbReference type="SMART" id="SM00356">
    <property type="entry name" value="ZnF_C3H1"/>
    <property type="match status" value="1"/>
</dbReference>
<dbReference type="Proteomes" id="UP001230188">
    <property type="component" value="Unassembled WGS sequence"/>
</dbReference>
<dbReference type="InterPro" id="IPR035979">
    <property type="entry name" value="RBD_domain_sf"/>
</dbReference>
<dbReference type="GO" id="GO:0008270">
    <property type="term" value="F:zinc ion binding"/>
    <property type="evidence" value="ECO:0007669"/>
    <property type="project" value="UniProtKB-KW"/>
</dbReference>
<keyword evidence="8" id="KW-1185">Reference proteome</keyword>
<evidence type="ECO:0000313" key="7">
    <source>
        <dbReference type="EMBL" id="KAJ8598351.1"/>
    </source>
</evidence>
<gene>
    <name evidence="7" type="ORF">CTAYLR_003010</name>
</gene>
<evidence type="ECO:0000313" key="8">
    <source>
        <dbReference type="Proteomes" id="UP001230188"/>
    </source>
</evidence>
<evidence type="ECO:0000259" key="6">
    <source>
        <dbReference type="PROSITE" id="PS50103"/>
    </source>
</evidence>
<evidence type="ECO:0000256" key="5">
    <source>
        <dbReference type="SAM" id="MobiDB-lite"/>
    </source>
</evidence>
<dbReference type="InterPro" id="IPR013761">
    <property type="entry name" value="SAM/pointed_sf"/>
</dbReference>
<dbReference type="SUPFAM" id="SSF54928">
    <property type="entry name" value="RNA-binding domain, RBD"/>
    <property type="match status" value="1"/>
</dbReference>
<dbReference type="Pfam" id="PF18044">
    <property type="entry name" value="zf-CCCH_4"/>
    <property type="match status" value="1"/>
</dbReference>
<evidence type="ECO:0000256" key="2">
    <source>
        <dbReference type="ARBA" id="ARBA00022771"/>
    </source>
</evidence>
<proteinExistence type="predicted"/>
<accession>A0AAD7XHA8</accession>
<organism evidence="7 8">
    <name type="scientific">Chrysophaeum taylorii</name>
    <dbReference type="NCBI Taxonomy" id="2483200"/>
    <lineage>
        <taxon>Eukaryota</taxon>
        <taxon>Sar</taxon>
        <taxon>Stramenopiles</taxon>
        <taxon>Ochrophyta</taxon>
        <taxon>Pelagophyceae</taxon>
        <taxon>Pelagomonadales</taxon>
        <taxon>Pelagomonadaceae</taxon>
        <taxon>Chrysophaeum</taxon>
    </lineage>
</organism>
<dbReference type="SUPFAM" id="SSF90229">
    <property type="entry name" value="CCCH zinc finger"/>
    <property type="match status" value="1"/>
</dbReference>
<feature type="zinc finger region" description="C3H1-type" evidence="4">
    <location>
        <begin position="273"/>
        <end position="295"/>
    </location>
</feature>
<dbReference type="Gene3D" id="4.10.1000.10">
    <property type="entry name" value="Zinc finger, CCCH-type"/>
    <property type="match status" value="1"/>
</dbReference>
<sequence>MAEMADFATFLDSGAAAALYGSQSELPDMGSLSLGPLTYQPRAFRCFENGGSPIGGRSPKSPKRSSPASHRLVRDLHEWLCRRPEHARHIGTTASDDGGATFSEFYSEFPQHAAKRKCKGSGIKAVVEAHGAGLLEWVDAGSCGMGRIQVAPGSSSSRRPRCVLVTGFPRRAADAEVVDFFESRGARVESLARLQVGRARVALVDAPSLEAALALDGQSYRDHYLSVVESVVVSEAPAPAADLMSRARAHRPALTVTTTLDLDARPAVAYAKLCKYAATDKCPYGERCRYAHSPAELEAARLRRRDNIISPISAASPTTIVHSPRSTSLAEAHRERQLAQVLEDAGLEDKWLPHLSAHELDRDALVLCDESDLEKIGLALGARVKLRRWIETERRNKHLRFEVSEVITPPPPDNGGWSPPAF</sequence>
<keyword evidence="2 4" id="KW-0863">Zinc-finger</keyword>
<reference evidence="7" key="1">
    <citation type="submission" date="2023-01" db="EMBL/GenBank/DDBJ databases">
        <title>Metagenome sequencing of chrysophaentin producing Chrysophaeum taylorii.</title>
        <authorList>
            <person name="Davison J."/>
            <person name="Bewley C."/>
        </authorList>
    </citation>
    <scope>NUCLEOTIDE SEQUENCE</scope>
    <source>
        <strain evidence="7">NIES-1699</strain>
    </source>
</reference>
<dbReference type="Gene3D" id="1.10.150.50">
    <property type="entry name" value="Transcription Factor, Ets-1"/>
    <property type="match status" value="1"/>
</dbReference>
<keyword evidence="3 4" id="KW-0862">Zinc</keyword>
<protein>
    <recommendedName>
        <fullName evidence="6">C3H1-type domain-containing protein</fullName>
    </recommendedName>
</protein>
<evidence type="ECO:0000256" key="3">
    <source>
        <dbReference type="ARBA" id="ARBA00022833"/>
    </source>
</evidence>
<dbReference type="AlphaFoldDB" id="A0AAD7XHA8"/>
<keyword evidence="1 4" id="KW-0479">Metal-binding</keyword>
<dbReference type="InterPro" id="IPR041367">
    <property type="entry name" value="Znf-CCCH_4"/>
</dbReference>
<feature type="domain" description="C3H1-type" evidence="6">
    <location>
        <begin position="273"/>
        <end position="295"/>
    </location>
</feature>
<dbReference type="InterPro" id="IPR000571">
    <property type="entry name" value="Znf_CCCH"/>
</dbReference>
<dbReference type="PROSITE" id="PS50103">
    <property type="entry name" value="ZF_C3H1"/>
    <property type="match status" value="1"/>
</dbReference>
<dbReference type="SUPFAM" id="SSF47769">
    <property type="entry name" value="SAM/Pointed domain"/>
    <property type="match status" value="1"/>
</dbReference>
<feature type="region of interest" description="Disordered" evidence="5">
    <location>
        <begin position="50"/>
        <end position="69"/>
    </location>
</feature>
<dbReference type="GO" id="GO:0003676">
    <property type="term" value="F:nucleic acid binding"/>
    <property type="evidence" value="ECO:0007669"/>
    <property type="project" value="InterPro"/>
</dbReference>
<dbReference type="EMBL" id="JAQMWT010000675">
    <property type="protein sequence ID" value="KAJ8598351.1"/>
    <property type="molecule type" value="Genomic_DNA"/>
</dbReference>
<name>A0AAD7XHA8_9STRA</name>
<dbReference type="InterPro" id="IPR036855">
    <property type="entry name" value="Znf_CCCH_sf"/>
</dbReference>